<evidence type="ECO:0000256" key="3">
    <source>
        <dbReference type="ARBA" id="ARBA00007941"/>
    </source>
</evidence>
<dbReference type="GO" id="GO:0016730">
    <property type="term" value="F:oxidoreductase activity, acting on iron-sulfur proteins as donors"/>
    <property type="evidence" value="ECO:0007669"/>
    <property type="project" value="InterPro"/>
</dbReference>
<dbReference type="Proteomes" id="UP000051373">
    <property type="component" value="Unassembled WGS sequence"/>
</dbReference>
<comment type="function">
    <text evidence="2">Catalytic subunit of the ferredoxin-thioredoxin reductase (FTR), which catalyzes the two-electron reduction of thioredoxins by the electrons provided by reduced ferredoxin.</text>
</comment>
<evidence type="ECO:0000256" key="8">
    <source>
        <dbReference type="ARBA" id="ARBA00023004"/>
    </source>
</evidence>
<dbReference type="SUPFAM" id="SSF57662">
    <property type="entry name" value="Ferredoxin thioredoxin reductase (FTR), catalytic beta chain"/>
    <property type="match status" value="1"/>
</dbReference>
<evidence type="ECO:0000313" key="16">
    <source>
        <dbReference type="Proteomes" id="UP000051373"/>
    </source>
</evidence>
<evidence type="ECO:0000256" key="6">
    <source>
        <dbReference type="ARBA" id="ARBA00022723"/>
    </source>
</evidence>
<dbReference type="InterPro" id="IPR004209">
    <property type="entry name" value="FTR_bsu"/>
</dbReference>
<evidence type="ECO:0000256" key="10">
    <source>
        <dbReference type="ARBA" id="ARBA00023157"/>
    </source>
</evidence>
<evidence type="ECO:0000256" key="9">
    <source>
        <dbReference type="ARBA" id="ARBA00023014"/>
    </source>
</evidence>
<feature type="domain" description="Rubredoxin-like" evidence="14">
    <location>
        <begin position="132"/>
        <end position="166"/>
    </location>
</feature>
<keyword evidence="5" id="KW-0004">4Fe-4S</keyword>
<comment type="cofactor">
    <cofactor evidence="1">
        <name>[4Fe-4S] cluster</name>
        <dbReference type="ChEBI" id="CHEBI:49883"/>
    </cofactor>
</comment>
<dbReference type="GO" id="GO:0051539">
    <property type="term" value="F:4 iron, 4 sulfur cluster binding"/>
    <property type="evidence" value="ECO:0007669"/>
    <property type="project" value="UniProtKB-KW"/>
</dbReference>
<sequence length="172" mass="19467">MVNEQGVSKQKIDALYEKLKKDAESGGYHLNPDVEFTNELVEGLIVNEKRYGYQSCPCRLAGGTKEEDLDIICPCDYRDADIGEYEACYCGLYVSRDIVAGKKQVTSIPERRPVKTARYIAQRASGVATLPYPVWRCRVCGYLCARDKPPEICPICKAKKERFEKFIDAKPK</sequence>
<dbReference type="CDD" id="cd00729">
    <property type="entry name" value="rubredoxin_SM"/>
    <property type="match status" value="1"/>
</dbReference>
<comment type="similarity">
    <text evidence="3">Belongs to the ferredoxin thioredoxin reductase beta subunit family.</text>
</comment>
<gene>
    <name evidence="15" type="ORF">AMJ83_01055</name>
</gene>
<reference evidence="15 16" key="1">
    <citation type="journal article" date="2015" name="Microbiome">
        <title>Genomic resolution of linkages in carbon, nitrogen, and sulfur cycling among widespread estuary sediment bacteria.</title>
        <authorList>
            <person name="Baker B.J."/>
            <person name="Lazar C.S."/>
            <person name="Teske A.P."/>
            <person name="Dick G.J."/>
        </authorList>
    </citation>
    <scope>NUCLEOTIDE SEQUENCE [LARGE SCALE GENOMIC DNA]</scope>
    <source>
        <strain evidence="15">SM23_42</strain>
    </source>
</reference>
<dbReference type="GO" id="GO:0005506">
    <property type="term" value="F:iron ion binding"/>
    <property type="evidence" value="ECO:0007669"/>
    <property type="project" value="InterPro"/>
</dbReference>
<name>A0A0S8FXA0_UNCW3</name>
<evidence type="ECO:0000256" key="11">
    <source>
        <dbReference type="ARBA" id="ARBA00026011"/>
    </source>
</evidence>
<keyword evidence="7" id="KW-0560">Oxidoreductase</keyword>
<evidence type="ECO:0000256" key="5">
    <source>
        <dbReference type="ARBA" id="ARBA00022485"/>
    </source>
</evidence>
<dbReference type="AlphaFoldDB" id="A0A0S8FXA0"/>
<protein>
    <recommendedName>
        <fullName evidence="4">ferredoxin:thioredoxin reductase</fullName>
        <ecNumber evidence="4">1.8.7.2</ecNumber>
    </recommendedName>
    <alternativeName>
        <fullName evidence="12">Ferredoxin-thioredoxin reductase subunit B</fullName>
    </alternativeName>
</protein>
<dbReference type="Pfam" id="PF02943">
    <property type="entry name" value="FeThRed_B"/>
    <property type="match status" value="1"/>
</dbReference>
<evidence type="ECO:0000256" key="13">
    <source>
        <dbReference type="ARBA" id="ARBA00048150"/>
    </source>
</evidence>
<evidence type="ECO:0000256" key="1">
    <source>
        <dbReference type="ARBA" id="ARBA00001966"/>
    </source>
</evidence>
<dbReference type="Gene3D" id="2.20.28.10">
    <property type="match status" value="1"/>
</dbReference>
<dbReference type="Pfam" id="PF21349">
    <property type="entry name" value="RUBY_RBDX"/>
    <property type="match status" value="1"/>
</dbReference>
<evidence type="ECO:0000259" key="14">
    <source>
        <dbReference type="PROSITE" id="PS50903"/>
    </source>
</evidence>
<dbReference type="STRING" id="1703779.AMJ83_01055"/>
<dbReference type="PROSITE" id="PS50903">
    <property type="entry name" value="RUBREDOXIN_LIKE"/>
    <property type="match status" value="1"/>
</dbReference>
<dbReference type="InterPro" id="IPR036644">
    <property type="entry name" value="FTR_bsu_sf"/>
</dbReference>
<keyword evidence="6" id="KW-0479">Metal-binding</keyword>
<dbReference type="EC" id="1.8.7.2" evidence="4"/>
<dbReference type="InterPro" id="IPR048574">
    <property type="entry name" value="RUBY_RBDX"/>
</dbReference>
<dbReference type="PATRIC" id="fig|1703779.3.peg.290"/>
<evidence type="ECO:0000256" key="2">
    <source>
        <dbReference type="ARBA" id="ARBA00003945"/>
    </source>
</evidence>
<dbReference type="InterPro" id="IPR024934">
    <property type="entry name" value="Rubredoxin-like_dom"/>
</dbReference>
<evidence type="ECO:0000256" key="12">
    <source>
        <dbReference type="ARBA" id="ARBA00030295"/>
    </source>
</evidence>
<keyword evidence="9" id="KW-0411">Iron-sulfur</keyword>
<evidence type="ECO:0000256" key="4">
    <source>
        <dbReference type="ARBA" id="ARBA00012358"/>
    </source>
</evidence>
<comment type="caution">
    <text evidence="15">The sequence shown here is derived from an EMBL/GenBank/DDBJ whole genome shotgun (WGS) entry which is preliminary data.</text>
</comment>
<dbReference type="Gene3D" id="3.90.460.10">
    <property type="entry name" value="Ferredoxin thioredoxin reductase catalytic beta subunit"/>
    <property type="match status" value="1"/>
</dbReference>
<dbReference type="SUPFAM" id="SSF57802">
    <property type="entry name" value="Rubredoxin-like"/>
    <property type="match status" value="1"/>
</dbReference>
<dbReference type="PANTHER" id="PTHR35113">
    <property type="entry name" value="FERREDOXIN-THIOREDOXIN REDUCTASE CATALYTIC CHAIN, CHLOROPLASTIC"/>
    <property type="match status" value="1"/>
</dbReference>
<comment type="catalytic activity">
    <reaction evidence="13">
        <text>[thioredoxin]-disulfide + 2 reduced [2Fe-2S]-[ferredoxin] + 2 H(+) = [thioredoxin]-dithiol + 2 oxidized [2Fe-2S]-[ferredoxin]</text>
        <dbReference type="Rhea" id="RHEA:42336"/>
        <dbReference type="Rhea" id="RHEA-COMP:10000"/>
        <dbReference type="Rhea" id="RHEA-COMP:10001"/>
        <dbReference type="Rhea" id="RHEA-COMP:10698"/>
        <dbReference type="Rhea" id="RHEA-COMP:10700"/>
        <dbReference type="ChEBI" id="CHEBI:15378"/>
        <dbReference type="ChEBI" id="CHEBI:29950"/>
        <dbReference type="ChEBI" id="CHEBI:33737"/>
        <dbReference type="ChEBI" id="CHEBI:33738"/>
        <dbReference type="ChEBI" id="CHEBI:50058"/>
        <dbReference type="EC" id="1.8.7.2"/>
    </reaction>
</comment>
<proteinExistence type="inferred from homology"/>
<dbReference type="PANTHER" id="PTHR35113:SF1">
    <property type="entry name" value="FERREDOXIN-THIOREDOXIN REDUCTASE CATALYTIC CHAIN, CHLOROPLASTIC"/>
    <property type="match status" value="1"/>
</dbReference>
<evidence type="ECO:0000313" key="15">
    <source>
        <dbReference type="EMBL" id="KPK64802.1"/>
    </source>
</evidence>
<organism evidence="15 16">
    <name type="scientific">candidate division WOR_3 bacterium SM23_42</name>
    <dbReference type="NCBI Taxonomy" id="1703779"/>
    <lineage>
        <taxon>Bacteria</taxon>
        <taxon>Bacteria division WOR-3</taxon>
    </lineage>
</organism>
<keyword evidence="10" id="KW-1015">Disulfide bond</keyword>
<evidence type="ECO:0000256" key="7">
    <source>
        <dbReference type="ARBA" id="ARBA00023002"/>
    </source>
</evidence>
<accession>A0A0S8FXA0</accession>
<keyword evidence="8" id="KW-0408">Iron</keyword>
<comment type="subunit">
    <text evidence="11">Heterodimer of subunit A (variable subunit) and subunit B (catalytic subunit). Heterodimeric FTR forms a complex with ferredoxin and thioredoxin.</text>
</comment>
<dbReference type="EMBL" id="LJUJ01000001">
    <property type="protein sequence ID" value="KPK64802.1"/>
    <property type="molecule type" value="Genomic_DNA"/>
</dbReference>